<evidence type="ECO:0000256" key="3">
    <source>
        <dbReference type="ARBA" id="ARBA00023163"/>
    </source>
</evidence>
<dbReference type="InterPro" id="IPR018490">
    <property type="entry name" value="cNMP-bd_dom_sf"/>
</dbReference>
<accession>A0A6I4UP52</accession>
<proteinExistence type="predicted"/>
<dbReference type="SUPFAM" id="SSF51206">
    <property type="entry name" value="cAMP-binding domain-like"/>
    <property type="match status" value="1"/>
</dbReference>
<evidence type="ECO:0000313" key="6">
    <source>
        <dbReference type="Proteomes" id="UP000430021"/>
    </source>
</evidence>
<dbReference type="CDD" id="cd00038">
    <property type="entry name" value="CAP_ED"/>
    <property type="match status" value="1"/>
</dbReference>
<sequence length="251" mass="28596">MPGSIMMATMTDAGTEPLFRLLSRYMALDHADRVALSALETGPIRKLNARSDIAREGENPSVVRLLVSGWACRYKDLPDGRRQIVGFFLPGDFCDLNVYILSELDHSIGALTGVRFFEIEPEQFQEVIDQRPNLIRALLWHEMVASGIQRQWLLSIGQRSALERLAHLFVELYYRLQAVGLATGLTFELPITQNHLAEANGLSPVHLNRTLQEMRREGLIELSDRQLKIVDLKHLKKVAMFNSNYLHFNRT</sequence>
<organism evidence="5 6">
    <name type="scientific">Erythrobacter ramosus</name>
    <dbReference type="NCBI Taxonomy" id="35811"/>
    <lineage>
        <taxon>Bacteria</taxon>
        <taxon>Pseudomonadati</taxon>
        <taxon>Pseudomonadota</taxon>
        <taxon>Alphaproteobacteria</taxon>
        <taxon>Sphingomonadales</taxon>
        <taxon>Erythrobacteraceae</taxon>
        <taxon>Erythrobacter/Porphyrobacter group</taxon>
        <taxon>Erythrobacter</taxon>
    </lineage>
</organism>
<dbReference type="AlphaFoldDB" id="A0A6I4UP52"/>
<dbReference type="InterPro" id="IPR014710">
    <property type="entry name" value="RmlC-like_jellyroll"/>
</dbReference>
<dbReference type="InterPro" id="IPR036388">
    <property type="entry name" value="WH-like_DNA-bd_sf"/>
</dbReference>
<comment type="caution">
    <text evidence="5">The sequence shown here is derived from an EMBL/GenBank/DDBJ whole genome shotgun (WGS) entry which is preliminary data.</text>
</comment>
<dbReference type="InterPro" id="IPR012318">
    <property type="entry name" value="HTH_CRP"/>
</dbReference>
<evidence type="ECO:0000313" key="5">
    <source>
        <dbReference type="EMBL" id="MXP39534.1"/>
    </source>
</evidence>
<dbReference type="InterPro" id="IPR036390">
    <property type="entry name" value="WH_DNA-bd_sf"/>
</dbReference>
<feature type="domain" description="HTH crp-type" evidence="4">
    <location>
        <begin position="159"/>
        <end position="233"/>
    </location>
</feature>
<dbReference type="Proteomes" id="UP000430021">
    <property type="component" value="Unassembled WGS sequence"/>
</dbReference>
<dbReference type="GO" id="GO:0003677">
    <property type="term" value="F:DNA binding"/>
    <property type="evidence" value="ECO:0007669"/>
    <property type="project" value="UniProtKB-KW"/>
</dbReference>
<keyword evidence="1" id="KW-0805">Transcription regulation</keyword>
<dbReference type="SMART" id="SM00419">
    <property type="entry name" value="HTH_CRP"/>
    <property type="match status" value="1"/>
</dbReference>
<keyword evidence="3" id="KW-0804">Transcription</keyword>
<dbReference type="Gene3D" id="2.60.120.10">
    <property type="entry name" value="Jelly Rolls"/>
    <property type="match status" value="1"/>
</dbReference>
<dbReference type="InterPro" id="IPR000595">
    <property type="entry name" value="cNMP-bd_dom"/>
</dbReference>
<evidence type="ECO:0000256" key="2">
    <source>
        <dbReference type="ARBA" id="ARBA00023125"/>
    </source>
</evidence>
<reference evidence="5 6" key="1">
    <citation type="submission" date="2019-12" db="EMBL/GenBank/DDBJ databases">
        <title>Genomic-based taxomic classification of the family Erythrobacteraceae.</title>
        <authorList>
            <person name="Xu L."/>
        </authorList>
    </citation>
    <scope>NUCLEOTIDE SEQUENCE [LARGE SCALE GENOMIC DNA]</scope>
    <source>
        <strain evidence="5 6">JCM 10282</strain>
    </source>
</reference>
<evidence type="ECO:0000259" key="4">
    <source>
        <dbReference type="PROSITE" id="PS51063"/>
    </source>
</evidence>
<dbReference type="SUPFAM" id="SSF46785">
    <property type="entry name" value="Winged helix' DNA-binding domain"/>
    <property type="match status" value="1"/>
</dbReference>
<dbReference type="PROSITE" id="PS51063">
    <property type="entry name" value="HTH_CRP_2"/>
    <property type="match status" value="1"/>
</dbReference>
<dbReference type="Pfam" id="PF13545">
    <property type="entry name" value="HTH_Crp_2"/>
    <property type="match status" value="1"/>
</dbReference>
<evidence type="ECO:0000256" key="1">
    <source>
        <dbReference type="ARBA" id="ARBA00023015"/>
    </source>
</evidence>
<dbReference type="Gene3D" id="1.10.10.10">
    <property type="entry name" value="Winged helix-like DNA-binding domain superfamily/Winged helix DNA-binding domain"/>
    <property type="match status" value="1"/>
</dbReference>
<keyword evidence="2" id="KW-0238">DNA-binding</keyword>
<protein>
    <submittedName>
        <fullName evidence="5">Helix-turn-helix domain-containing protein</fullName>
    </submittedName>
</protein>
<dbReference type="GO" id="GO:0006355">
    <property type="term" value="P:regulation of DNA-templated transcription"/>
    <property type="evidence" value="ECO:0007669"/>
    <property type="project" value="InterPro"/>
</dbReference>
<dbReference type="Pfam" id="PF00027">
    <property type="entry name" value="cNMP_binding"/>
    <property type="match status" value="1"/>
</dbReference>
<dbReference type="EMBL" id="WTYB01000003">
    <property type="protein sequence ID" value="MXP39534.1"/>
    <property type="molecule type" value="Genomic_DNA"/>
</dbReference>
<name>A0A6I4UP52_9SPHN</name>
<gene>
    <name evidence="5" type="ORF">GRI59_13070</name>
</gene>